<comment type="caution">
    <text evidence="2">The sequence shown here is derived from an EMBL/GenBank/DDBJ whole genome shotgun (WGS) entry which is preliminary data.</text>
</comment>
<dbReference type="Proteomes" id="UP000229344">
    <property type="component" value="Unassembled WGS sequence"/>
</dbReference>
<organism evidence="2 3">
    <name type="scientific">Candidatus Kaiserbacteria bacterium CG10_big_fil_rev_8_21_14_0_10_47_16</name>
    <dbReference type="NCBI Taxonomy" id="1974608"/>
    <lineage>
        <taxon>Bacteria</taxon>
        <taxon>Candidatus Kaiseribacteriota</taxon>
    </lineage>
</organism>
<protein>
    <submittedName>
        <fullName evidence="2">Uncharacterized protein</fullName>
    </submittedName>
</protein>
<keyword evidence="1" id="KW-0472">Membrane</keyword>
<evidence type="ECO:0000313" key="3">
    <source>
        <dbReference type="Proteomes" id="UP000229344"/>
    </source>
</evidence>
<reference evidence="3" key="1">
    <citation type="submission" date="2017-09" db="EMBL/GenBank/DDBJ databases">
        <title>Depth-based differentiation of microbial function through sediment-hosted aquifers and enrichment of novel symbionts in the deep terrestrial subsurface.</title>
        <authorList>
            <person name="Probst A.J."/>
            <person name="Ladd B."/>
            <person name="Jarett J.K."/>
            <person name="Geller-Mcgrath D.E."/>
            <person name="Sieber C.M.K."/>
            <person name="Emerson J.B."/>
            <person name="Anantharaman K."/>
            <person name="Thomas B.C."/>
            <person name="Malmstrom R."/>
            <person name="Stieglmeier M."/>
            <person name="Klingl A."/>
            <person name="Woyke T."/>
            <person name="Ryan C.M."/>
            <person name="Banfield J.F."/>
        </authorList>
    </citation>
    <scope>NUCLEOTIDE SEQUENCE [LARGE SCALE GENOMIC DNA]</scope>
</reference>
<name>A0A2H0UEP1_9BACT</name>
<dbReference type="AlphaFoldDB" id="A0A2H0UEP1"/>
<gene>
    <name evidence="2" type="ORF">COU16_00600</name>
</gene>
<keyword evidence="1" id="KW-1133">Transmembrane helix</keyword>
<sequence length="222" mass="23850">MIRSKHILILVALILLVLVAILITLVVLPGGKDGDREQGAQLFTAHTTASVTTSERGTTDDARASLLEKLRALGPHPVAVATKEEVAVAQTPVIKTRTRSVTRPDGSTVTVIIPYTGTIVTPRRELTSDIVGVALNGTWIYNSDVARFAEQAGTQQLLGYAFDGFGIYADDGSMNLDVCHGHTHLIEWNGSTQIMYHYHVSTASPLVLGCFSGEPIDLGPYL</sequence>
<proteinExistence type="predicted"/>
<keyword evidence="1" id="KW-0812">Transmembrane</keyword>
<evidence type="ECO:0000313" key="2">
    <source>
        <dbReference type="EMBL" id="PIR84872.1"/>
    </source>
</evidence>
<evidence type="ECO:0000256" key="1">
    <source>
        <dbReference type="SAM" id="Phobius"/>
    </source>
</evidence>
<dbReference type="EMBL" id="PFBI01000003">
    <property type="protein sequence ID" value="PIR84872.1"/>
    <property type="molecule type" value="Genomic_DNA"/>
</dbReference>
<accession>A0A2H0UEP1</accession>
<feature type="transmembrane region" description="Helical" evidence="1">
    <location>
        <begin position="7"/>
        <end position="28"/>
    </location>
</feature>